<reference evidence="1 2" key="1">
    <citation type="submission" date="2023-01" db="EMBL/GenBank/DDBJ databases">
        <title>Analysis of 21 Apiospora genomes using comparative genomics revels a genus with tremendous synthesis potential of carbohydrate active enzymes and secondary metabolites.</title>
        <authorList>
            <person name="Sorensen T."/>
        </authorList>
    </citation>
    <scope>NUCLEOTIDE SEQUENCE [LARGE SCALE GENOMIC DNA]</scope>
    <source>
        <strain evidence="1 2">CBS 83171</strain>
    </source>
</reference>
<gene>
    <name evidence="1" type="ORF">PG996_008734</name>
</gene>
<proteinExistence type="predicted"/>
<evidence type="ECO:0000313" key="2">
    <source>
        <dbReference type="Proteomes" id="UP001446871"/>
    </source>
</evidence>
<name>A0ABR1UYT5_9PEZI</name>
<evidence type="ECO:0000313" key="1">
    <source>
        <dbReference type="EMBL" id="KAK8064082.1"/>
    </source>
</evidence>
<keyword evidence="2" id="KW-1185">Reference proteome</keyword>
<protein>
    <submittedName>
        <fullName evidence="1">Uncharacterized protein</fullName>
    </submittedName>
</protein>
<dbReference type="Proteomes" id="UP001446871">
    <property type="component" value="Unassembled WGS sequence"/>
</dbReference>
<dbReference type="EMBL" id="JAQQWM010000005">
    <property type="protein sequence ID" value="KAK8064082.1"/>
    <property type="molecule type" value="Genomic_DNA"/>
</dbReference>
<accession>A0ABR1UYT5</accession>
<comment type="caution">
    <text evidence="1">The sequence shown here is derived from an EMBL/GenBank/DDBJ whole genome shotgun (WGS) entry which is preliminary data.</text>
</comment>
<organism evidence="1 2">
    <name type="scientific">Apiospora saccharicola</name>
    <dbReference type="NCBI Taxonomy" id="335842"/>
    <lineage>
        <taxon>Eukaryota</taxon>
        <taxon>Fungi</taxon>
        <taxon>Dikarya</taxon>
        <taxon>Ascomycota</taxon>
        <taxon>Pezizomycotina</taxon>
        <taxon>Sordariomycetes</taxon>
        <taxon>Xylariomycetidae</taxon>
        <taxon>Amphisphaeriales</taxon>
        <taxon>Apiosporaceae</taxon>
        <taxon>Apiospora</taxon>
    </lineage>
</organism>
<sequence length="85" mass="9781">MRLSPHYLACQARQGDEYYTRYIEDRRVEEGYAPVEALEPVGLPLMPTLPMIDTRLMRFQKLTVSQFLKSEWGRSIGVCEADCGP</sequence>